<dbReference type="AlphaFoldDB" id="A0A411PMT2"/>
<evidence type="ECO:0000313" key="7">
    <source>
        <dbReference type="Proteomes" id="UP000291106"/>
    </source>
</evidence>
<name>A0A411PMT2_9GAMM</name>
<evidence type="ECO:0000259" key="5">
    <source>
        <dbReference type="Pfam" id="PF21959"/>
    </source>
</evidence>
<dbReference type="Pfam" id="PF16130">
    <property type="entry name" value="DUF4842"/>
    <property type="match status" value="1"/>
</dbReference>
<feature type="domain" description="DUF4842" evidence="3">
    <location>
        <begin position="476"/>
        <end position="701"/>
    </location>
</feature>
<evidence type="ECO:0000259" key="4">
    <source>
        <dbReference type="Pfam" id="PF20009"/>
    </source>
</evidence>
<evidence type="ECO:0000259" key="3">
    <source>
        <dbReference type="Pfam" id="PF16130"/>
    </source>
</evidence>
<feature type="domain" description="DUF6923" evidence="5">
    <location>
        <begin position="61"/>
        <end position="261"/>
    </location>
</feature>
<feature type="chain" id="PRO_5019503863" evidence="2">
    <location>
        <begin position="23"/>
        <end position="710"/>
    </location>
</feature>
<sequence>MKSSLYLLFAGAGLLMAQGAKASEPFNACPTQAFIVQTPAGNPITYGVDLSTGSYVVLSDAMGVNAAINGTGFSYSDNYLYGWDYDNQTLSRIDNQYQTTPLNLVKHGSVGTTNFYVGDVAIDSNTWFGYRKNLGLFKVELDNANPVMELVTNQSSLVNYNITDFAFHPFDGYLYAVTNGTSGKLLQIDPNTGEYQNLGTVVTASKSFTFGAQFFDPDGNLYMSNNRDGNVYKLNVADANPQAELFSYGPSSTSNDGARCALAEVPVGDSVDFGDAPNSYSTLMSDNGARHGIIEGLSLGKLNDNESDGYPAPLSDDSSDGIDDDDGISMPTGFEIGETAVLLVDVTGSDGYLNAWIDWGQDGEFDAEDRVVSAKKMAPGQSSVMIDVPNWAKAGDTWARFRLSSTPDILPTGGVSDGEVEDYALTVTETGVTMTYYPSSSTYTTLAYEDLFPNQGDFDMNDVVMQLRIVQYEKNNHVRRVGFEAHLVAMGAWYHNGFAIQLPDVARSNVQESAIEWSIQGVKQTQSPLEQGQTNAVMVFSEDLWQHATRGNNCDYFRTEAGCGTSYRASWNMTVPFVEAVDVELMPAFPYDPFIFATPNTDHGLAAKNITDGKNPGRSLEIHLKNKAPTDLFDPRFLGAHDDASSPSQGQYFQDENGMSWAIEVPDNWEHPLEKERLDNAYPEFVDFAADPSGNTNADWYINKIEELVF</sequence>
<dbReference type="NCBIfam" id="TIGR04456">
    <property type="entry name" value="LruC_dom"/>
    <property type="match status" value="1"/>
</dbReference>
<dbReference type="Gene3D" id="2.120.10.30">
    <property type="entry name" value="TolB, C-terminal domain"/>
    <property type="match status" value="1"/>
</dbReference>
<reference evidence="6 7" key="1">
    <citation type="submission" date="2019-02" db="EMBL/GenBank/DDBJ databases">
        <title>Shewanella sp. D4-2 isolated from Dokdo Island.</title>
        <authorList>
            <person name="Baek K."/>
        </authorList>
    </citation>
    <scope>NUCLEOTIDE SEQUENCE [LARGE SCALE GENOMIC DNA]</scope>
    <source>
        <strain evidence="6 7">D4-2</strain>
    </source>
</reference>
<dbReference type="KEGG" id="smai:EXU30_07225"/>
<dbReference type="SUPFAM" id="SSF63825">
    <property type="entry name" value="YWTD domain"/>
    <property type="match status" value="1"/>
</dbReference>
<dbReference type="Pfam" id="PF21959">
    <property type="entry name" value="DUF6923"/>
    <property type="match status" value="1"/>
</dbReference>
<feature type="signal peptide" evidence="2">
    <location>
        <begin position="1"/>
        <end position="22"/>
    </location>
</feature>
<dbReference type="OrthoDB" id="1204817at2"/>
<dbReference type="Pfam" id="PF20009">
    <property type="entry name" value="GEVED"/>
    <property type="match status" value="1"/>
</dbReference>
<gene>
    <name evidence="6" type="ORF">EXU30_07225</name>
</gene>
<evidence type="ECO:0000256" key="2">
    <source>
        <dbReference type="SAM" id="SignalP"/>
    </source>
</evidence>
<dbReference type="InterPro" id="IPR045474">
    <property type="entry name" value="GEVED"/>
</dbReference>
<organism evidence="6 7">
    <name type="scientific">Shewanella maritima</name>
    <dbReference type="NCBI Taxonomy" id="2520507"/>
    <lineage>
        <taxon>Bacteria</taxon>
        <taxon>Pseudomonadati</taxon>
        <taxon>Pseudomonadota</taxon>
        <taxon>Gammaproteobacteria</taxon>
        <taxon>Alteromonadales</taxon>
        <taxon>Shewanellaceae</taxon>
        <taxon>Shewanella</taxon>
    </lineage>
</organism>
<feature type="domain" description="GEVED" evidence="4">
    <location>
        <begin position="352"/>
        <end position="425"/>
    </location>
</feature>
<dbReference type="InterPro" id="IPR054215">
    <property type="entry name" value="DUF6923"/>
</dbReference>
<protein>
    <submittedName>
        <fullName evidence="6">LruC domain-containing protein</fullName>
    </submittedName>
</protein>
<evidence type="ECO:0000256" key="1">
    <source>
        <dbReference type="SAM" id="MobiDB-lite"/>
    </source>
</evidence>
<dbReference type="InterPro" id="IPR032295">
    <property type="entry name" value="DUF4842"/>
</dbReference>
<dbReference type="InterPro" id="IPR031025">
    <property type="entry name" value="LruC_dom"/>
</dbReference>
<feature type="region of interest" description="Disordered" evidence="1">
    <location>
        <begin position="305"/>
        <end position="324"/>
    </location>
</feature>
<dbReference type="InterPro" id="IPR011042">
    <property type="entry name" value="6-blade_b-propeller_TolB-like"/>
</dbReference>
<accession>A0A411PMT2</accession>
<keyword evidence="7" id="KW-1185">Reference proteome</keyword>
<keyword evidence="2" id="KW-0732">Signal</keyword>
<dbReference type="Proteomes" id="UP000291106">
    <property type="component" value="Chromosome"/>
</dbReference>
<evidence type="ECO:0000313" key="6">
    <source>
        <dbReference type="EMBL" id="QBF84825.1"/>
    </source>
</evidence>
<proteinExistence type="predicted"/>
<dbReference type="EMBL" id="CP036200">
    <property type="protein sequence ID" value="QBF84825.1"/>
    <property type="molecule type" value="Genomic_DNA"/>
</dbReference>